<dbReference type="Proteomes" id="UP000610558">
    <property type="component" value="Unassembled WGS sequence"/>
</dbReference>
<dbReference type="Pfam" id="PF05742">
    <property type="entry name" value="TANGO2"/>
    <property type="match status" value="1"/>
</dbReference>
<dbReference type="PANTHER" id="PTHR17985:SF8">
    <property type="entry name" value="TRANSPORT AND GOLGI ORGANIZATION PROTEIN 2 HOMOLOG"/>
    <property type="match status" value="1"/>
</dbReference>
<dbReference type="PANTHER" id="PTHR17985">
    <property type="entry name" value="SER/THR-RICH PROTEIN T10 IN DGCR REGION"/>
    <property type="match status" value="1"/>
</dbReference>
<dbReference type="EMBL" id="JACXLD010000001">
    <property type="protein sequence ID" value="MBD2857881.1"/>
    <property type="molecule type" value="Genomic_DNA"/>
</dbReference>
<dbReference type="InterPro" id="IPR008551">
    <property type="entry name" value="TANGO2"/>
</dbReference>
<evidence type="ECO:0000313" key="2">
    <source>
        <dbReference type="Proteomes" id="UP000610558"/>
    </source>
</evidence>
<comment type="caution">
    <text evidence="1">The sequence shown here is derived from an EMBL/GenBank/DDBJ whole genome shotgun (WGS) entry which is preliminary data.</text>
</comment>
<proteinExistence type="predicted"/>
<evidence type="ECO:0000313" key="1">
    <source>
        <dbReference type="EMBL" id="MBD2857881.1"/>
    </source>
</evidence>
<protein>
    <submittedName>
        <fullName evidence="1">NRDE family protein</fullName>
    </submittedName>
</protein>
<dbReference type="AlphaFoldDB" id="A0A927GUR9"/>
<name>A0A927GUR9_9GAMM</name>
<keyword evidence="2" id="KW-1185">Reference proteome</keyword>
<dbReference type="RefSeq" id="WP_190762136.1">
    <property type="nucleotide sequence ID" value="NZ_JACXLD010000001.1"/>
</dbReference>
<organism evidence="1 2">
    <name type="scientific">Spongiibacter pelagi</name>
    <dbReference type="NCBI Taxonomy" id="2760804"/>
    <lineage>
        <taxon>Bacteria</taxon>
        <taxon>Pseudomonadati</taxon>
        <taxon>Pseudomonadota</taxon>
        <taxon>Gammaproteobacteria</taxon>
        <taxon>Cellvibrionales</taxon>
        <taxon>Spongiibacteraceae</taxon>
        <taxon>Spongiibacter</taxon>
    </lineage>
</organism>
<sequence>MTAETGKPNANKKTMCLIFLSWQQDSTRPLIVAANRDEFFARPTLAAHFWHDQPEILGGRDQEYGGSWLAIQRNGRFAAVTNLREVPAEGERSRGQLVQDFLLSQQDSAAFLAELEPEKNDYRPFNLAVCDGHTLAYSNNIAAGFKTLERGQYVLGNIALTQQNPKTQLAQRDLAKLSGSTYSREALFSMLMDDTITTQSEDDFDRVLSTRFVRSPEYGTRSSCVVFQHRDGRQEFWERNYGNEQRPLATHYFSLSEGGEIIAEAITKEDG</sequence>
<gene>
    <name evidence="1" type="ORF">IB286_02600</name>
</gene>
<reference evidence="1" key="1">
    <citation type="submission" date="2020-09" db="EMBL/GenBank/DDBJ databases">
        <authorList>
            <person name="Yoon J.-W."/>
        </authorList>
    </citation>
    <scope>NUCLEOTIDE SEQUENCE</scope>
    <source>
        <strain evidence="1">KMU-158</strain>
    </source>
</reference>
<accession>A0A927GUR9</accession>